<dbReference type="PANTHER" id="PTHR42930:SF3">
    <property type="entry name" value="PHOSPHATE-SPECIFIC TRANSPORT SYSTEM ACCESSORY PROTEIN PHOU"/>
    <property type="match status" value="1"/>
</dbReference>
<dbReference type="Proteomes" id="UP001575105">
    <property type="component" value="Unassembled WGS sequence"/>
</dbReference>
<feature type="domain" description="PhoU" evidence="3">
    <location>
        <begin position="120"/>
        <end position="204"/>
    </location>
</feature>
<name>A0ABV4UB60_9BACT</name>
<evidence type="ECO:0000313" key="5">
    <source>
        <dbReference type="Proteomes" id="UP001575105"/>
    </source>
</evidence>
<gene>
    <name evidence="4" type="primary">phoU</name>
    <name evidence="4" type="ORF">ACERK3_17965</name>
</gene>
<evidence type="ECO:0000259" key="3">
    <source>
        <dbReference type="Pfam" id="PF01895"/>
    </source>
</evidence>
<dbReference type="InterPro" id="IPR026022">
    <property type="entry name" value="PhoU_dom"/>
</dbReference>
<dbReference type="SUPFAM" id="SSF109755">
    <property type="entry name" value="PhoU-like"/>
    <property type="match status" value="1"/>
</dbReference>
<accession>A0ABV4UB60</accession>
<dbReference type="PANTHER" id="PTHR42930">
    <property type="entry name" value="PHOSPHATE-SPECIFIC TRANSPORT SYSTEM ACCESSORY PROTEIN PHOU"/>
    <property type="match status" value="1"/>
</dbReference>
<keyword evidence="2" id="KW-0592">Phosphate transport</keyword>
<evidence type="ECO:0000256" key="1">
    <source>
        <dbReference type="ARBA" id="ARBA00008107"/>
    </source>
</evidence>
<dbReference type="RefSeq" id="WP_425347084.1">
    <property type="nucleotide sequence ID" value="NZ_JBGUBD010000016.1"/>
</dbReference>
<comment type="function">
    <text evidence="2">Plays a role in the regulation of phosphate uptake.</text>
</comment>
<dbReference type="PIRSF" id="PIRSF003107">
    <property type="entry name" value="PhoU"/>
    <property type="match status" value="1"/>
</dbReference>
<dbReference type="EMBL" id="JBGUBD010000016">
    <property type="protein sequence ID" value="MFA9480162.1"/>
    <property type="molecule type" value="Genomic_DNA"/>
</dbReference>
<protein>
    <recommendedName>
        <fullName evidence="2">Phosphate-specific transport system accessory protein PhoU</fullName>
    </recommendedName>
</protein>
<dbReference type="Pfam" id="PF01895">
    <property type="entry name" value="PhoU"/>
    <property type="match status" value="2"/>
</dbReference>
<sequence>MSAHLHKQILRLKQMIVDLGTQVDVAVQHALQAVHERDPELAREVVAGDERIDMLEVEIEEECLHALALHQPVALDLRYVIAMLKINNDLERIGDLAVNIADQAIFLSGESEVVLPFNLEGMGDGVSRMLQQARAALLDLDVKQAERVRLEDDKIDAIHRDMYRQVEQAIREQPTNTEQYIHMLNVSRHLERIGDHAVNIAEDVIYMARGEIMRHRQPPAEESVSGV</sequence>
<organism evidence="4 5">
    <name type="scientific">Natronomicrosphaera hydrolytica</name>
    <dbReference type="NCBI Taxonomy" id="3242702"/>
    <lineage>
        <taxon>Bacteria</taxon>
        <taxon>Pseudomonadati</taxon>
        <taxon>Planctomycetota</taxon>
        <taxon>Phycisphaerae</taxon>
        <taxon>Phycisphaerales</taxon>
        <taxon>Phycisphaeraceae</taxon>
        <taxon>Natronomicrosphaera</taxon>
    </lineage>
</organism>
<proteinExistence type="inferred from homology"/>
<keyword evidence="2" id="KW-0813">Transport</keyword>
<evidence type="ECO:0000313" key="4">
    <source>
        <dbReference type="EMBL" id="MFA9480162.1"/>
    </source>
</evidence>
<dbReference type="NCBIfam" id="TIGR02135">
    <property type="entry name" value="phoU_full"/>
    <property type="match status" value="1"/>
</dbReference>
<comment type="subunit">
    <text evidence="2">Homodimer.</text>
</comment>
<dbReference type="InterPro" id="IPR028366">
    <property type="entry name" value="PhoU"/>
</dbReference>
<keyword evidence="2" id="KW-0963">Cytoplasm</keyword>
<comment type="similarity">
    <text evidence="1 2">Belongs to the PhoU family.</text>
</comment>
<reference evidence="4 5" key="1">
    <citation type="submission" date="2024-08" db="EMBL/GenBank/DDBJ databases">
        <title>Whole-genome sequencing of halo(alkali)philic microorganisms from hypersaline lakes.</title>
        <authorList>
            <person name="Sorokin D.Y."/>
            <person name="Merkel A.Y."/>
            <person name="Messina E."/>
            <person name="Yakimov M."/>
        </authorList>
    </citation>
    <scope>NUCLEOTIDE SEQUENCE [LARGE SCALE GENOMIC DNA]</scope>
    <source>
        <strain evidence="4 5">AB-hyl4</strain>
    </source>
</reference>
<comment type="subcellular location">
    <subcellularLocation>
        <location evidence="2">Cytoplasm</location>
    </subcellularLocation>
</comment>
<feature type="domain" description="PhoU" evidence="3">
    <location>
        <begin position="17"/>
        <end position="103"/>
    </location>
</feature>
<dbReference type="InterPro" id="IPR038078">
    <property type="entry name" value="PhoU-like_sf"/>
</dbReference>
<comment type="caution">
    <text evidence="4">The sequence shown here is derived from an EMBL/GenBank/DDBJ whole genome shotgun (WGS) entry which is preliminary data.</text>
</comment>
<keyword evidence="5" id="KW-1185">Reference proteome</keyword>
<evidence type="ECO:0000256" key="2">
    <source>
        <dbReference type="PIRNR" id="PIRNR003107"/>
    </source>
</evidence>
<dbReference type="Gene3D" id="1.20.58.220">
    <property type="entry name" value="Phosphate transport system protein phou homolog 2, domain 2"/>
    <property type="match status" value="2"/>
</dbReference>